<sequence>MATEKSKKWYQSKTVWTGAAGLLTAAGTYVAGEMTSAEAIQTGLTALTAIFLRTGMLK</sequence>
<dbReference type="Proteomes" id="UP000425960">
    <property type="component" value="Chromosome"/>
</dbReference>
<dbReference type="EMBL" id="AP021876">
    <property type="protein sequence ID" value="BBO80184.1"/>
    <property type="molecule type" value="Genomic_DNA"/>
</dbReference>
<evidence type="ECO:0000313" key="1">
    <source>
        <dbReference type="EMBL" id="BBO80184.1"/>
    </source>
</evidence>
<proteinExistence type="predicted"/>
<reference evidence="1 3" key="1">
    <citation type="submission" date="2019-11" db="EMBL/GenBank/DDBJ databases">
        <title>Comparative genomics of hydrocarbon-degrading Desulfosarcina strains.</title>
        <authorList>
            <person name="Watanabe M."/>
            <person name="Kojima H."/>
            <person name="Fukui M."/>
        </authorList>
    </citation>
    <scope>NUCLEOTIDE SEQUENCE [LARGE SCALE GENOMIC DNA]</scope>
    <source>
        <strain evidence="1 3">28bB2T</strain>
    </source>
</reference>
<dbReference type="EMBL" id="AP021876">
    <property type="protein sequence ID" value="BBO84490.1"/>
    <property type="molecule type" value="Genomic_DNA"/>
</dbReference>
<dbReference type="KEGG" id="dov:DSCO28_07500"/>
<evidence type="ECO:0000313" key="3">
    <source>
        <dbReference type="Proteomes" id="UP000425960"/>
    </source>
</evidence>
<accession>A0A5K7ZFT7</accession>
<dbReference type="RefSeq" id="WP_155321204.1">
    <property type="nucleotide sequence ID" value="NZ_AP021876.1"/>
</dbReference>
<dbReference type="KEGG" id="dov:DSCO28_50560"/>
<evidence type="ECO:0000313" key="2">
    <source>
        <dbReference type="EMBL" id="BBO84490.1"/>
    </source>
</evidence>
<gene>
    <name evidence="1" type="ORF">DSCO28_07500</name>
    <name evidence="2" type="ORF">DSCO28_50560</name>
</gene>
<dbReference type="AlphaFoldDB" id="A0A5K7ZFT7"/>
<organism evidence="1 3">
    <name type="scientific">Desulfosarcina ovata subsp. sediminis</name>
    <dbReference type="NCBI Taxonomy" id="885957"/>
    <lineage>
        <taxon>Bacteria</taxon>
        <taxon>Pseudomonadati</taxon>
        <taxon>Thermodesulfobacteriota</taxon>
        <taxon>Desulfobacteria</taxon>
        <taxon>Desulfobacterales</taxon>
        <taxon>Desulfosarcinaceae</taxon>
        <taxon>Desulfosarcina</taxon>
    </lineage>
</organism>
<protein>
    <submittedName>
        <fullName evidence="1">Uncharacterized protein</fullName>
    </submittedName>
</protein>
<name>A0A5K7ZFT7_9BACT</name>